<feature type="region of interest" description="Disordered" evidence="1">
    <location>
        <begin position="380"/>
        <end position="401"/>
    </location>
</feature>
<reference evidence="2 3" key="1">
    <citation type="submission" date="2023-02" db="EMBL/GenBank/DDBJ databases">
        <title>LHISI_Scaffold_Assembly.</title>
        <authorList>
            <person name="Stuart O.P."/>
            <person name="Cleave R."/>
            <person name="Magrath M.J.L."/>
            <person name="Mikheyev A.S."/>
        </authorList>
    </citation>
    <scope>NUCLEOTIDE SEQUENCE [LARGE SCALE GENOMIC DNA]</scope>
    <source>
        <strain evidence="2">Daus_M_001</strain>
        <tissue evidence="2">Leg muscle</tissue>
    </source>
</reference>
<gene>
    <name evidence="2" type="ORF">PR048_017714</name>
</gene>
<proteinExistence type="predicted"/>
<keyword evidence="3" id="KW-1185">Reference proteome</keyword>
<dbReference type="Proteomes" id="UP001159363">
    <property type="component" value="Chromosome 5"/>
</dbReference>
<evidence type="ECO:0000313" key="2">
    <source>
        <dbReference type="EMBL" id="KAJ8881240.1"/>
    </source>
</evidence>
<evidence type="ECO:0000313" key="3">
    <source>
        <dbReference type="Proteomes" id="UP001159363"/>
    </source>
</evidence>
<feature type="region of interest" description="Disordered" evidence="1">
    <location>
        <begin position="267"/>
        <end position="297"/>
    </location>
</feature>
<accession>A0ABQ9HAD9</accession>
<evidence type="ECO:0000256" key="1">
    <source>
        <dbReference type="SAM" id="MobiDB-lite"/>
    </source>
</evidence>
<organism evidence="2 3">
    <name type="scientific">Dryococelus australis</name>
    <dbReference type="NCBI Taxonomy" id="614101"/>
    <lineage>
        <taxon>Eukaryota</taxon>
        <taxon>Metazoa</taxon>
        <taxon>Ecdysozoa</taxon>
        <taxon>Arthropoda</taxon>
        <taxon>Hexapoda</taxon>
        <taxon>Insecta</taxon>
        <taxon>Pterygota</taxon>
        <taxon>Neoptera</taxon>
        <taxon>Polyneoptera</taxon>
        <taxon>Phasmatodea</taxon>
        <taxon>Verophasmatodea</taxon>
        <taxon>Anareolatae</taxon>
        <taxon>Phasmatidae</taxon>
        <taxon>Eurycanthinae</taxon>
        <taxon>Dryococelus</taxon>
    </lineage>
</organism>
<sequence>MLLWTCLDSARAPLGLVYSVMLGDGWAIVILHAGPLVWLSRWILCPSPATLNDAGVAFKAEDDVDVLRQLMNQLVQKGGFAGRTKGESMPCFSLTPPQLHPQLGRIVGVQSPQGHHSRAGNVLSGTITGSNVVTTSDIVSCSAMHLGYALPRMIFTSASTWCRLYDFDGKLQQLRADVSQGSVQRLYDLRTESEIASRTEGVLHTSSIGPTRHDVLYILVPLPPAKGKKVCRLPTLEALFLSPVMFTAVNRKWENVAAFRHTSPSPLPLSPNHSIPEKTRRPAASSGTIPTCENPEVARPGIEPVSPWWEASVVRLLATHRCERVESSAGPLSDFRKLELCRKMMLIGGFSWGSPVSPARAAFSTACTHLYKRLATHFPQTARERKGGEPGLSPEEIGSSHGAGLEAVSSHAWSTFLARVVMRIPRREVLTSNHAESSEKGIVRGRYFVQTRDVVLISNVRRVFHLGHPLNNEWEMLYTETGVGTSTREKHRLLQRYPADGSLTTTCITQERHLNMSYEDEDSAYDDLVESDSDYEIYELLDMEDPDDGWLTAEDSIFWCIAPAYLEEYYIRMDVTELLDSLWLVPKRVHDALCMAWSCVTERLYNGIPRYFPHVAKIYKGATSPVQLNHPISHLFPSSARKSRSLGEAGRCAGVYTHVATPGVRWKGSKMVSLGLIQLALWRVNKTSECGGRTKWL</sequence>
<name>A0ABQ9HAD9_9NEOP</name>
<comment type="caution">
    <text evidence="2">The sequence shown here is derived from an EMBL/GenBank/DDBJ whole genome shotgun (WGS) entry which is preliminary data.</text>
</comment>
<dbReference type="EMBL" id="JARBHB010000006">
    <property type="protein sequence ID" value="KAJ8881240.1"/>
    <property type="molecule type" value="Genomic_DNA"/>
</dbReference>
<protein>
    <submittedName>
        <fullName evidence="2">Uncharacterized protein</fullName>
    </submittedName>
</protein>